<evidence type="ECO:0000259" key="4">
    <source>
        <dbReference type="Pfam" id="PF13490"/>
    </source>
</evidence>
<feature type="transmembrane region" description="Helical" evidence="3">
    <location>
        <begin position="84"/>
        <end position="103"/>
    </location>
</feature>
<dbReference type="RefSeq" id="WP_275474992.1">
    <property type="nucleotide sequence ID" value="NZ_CP162940.1"/>
</dbReference>
<keyword evidence="6" id="KW-1185">Reference proteome</keyword>
<dbReference type="EMBL" id="JBDXSU010000035">
    <property type="protein sequence ID" value="MFB5193027.1"/>
    <property type="molecule type" value="Genomic_DNA"/>
</dbReference>
<keyword evidence="3" id="KW-0472">Membrane</keyword>
<dbReference type="Pfam" id="PF13490">
    <property type="entry name" value="zf-HC2"/>
    <property type="match status" value="1"/>
</dbReference>
<evidence type="ECO:0000313" key="5">
    <source>
        <dbReference type="EMBL" id="MFB5193027.1"/>
    </source>
</evidence>
<dbReference type="InterPro" id="IPR041916">
    <property type="entry name" value="Anti_sigma_zinc_sf"/>
</dbReference>
<keyword evidence="3" id="KW-1133">Transmembrane helix</keyword>
<name>A0ABV5AL74_9BACL</name>
<evidence type="ECO:0000256" key="1">
    <source>
        <dbReference type="ARBA" id="ARBA00024353"/>
    </source>
</evidence>
<comment type="similarity">
    <text evidence="1">Belongs to the zinc-associated anti-sigma factor (ZAS) superfamily. Anti-sigma-W factor family.</text>
</comment>
<gene>
    <name evidence="5" type="ORF">KKP3000_002625</name>
</gene>
<dbReference type="Gene3D" id="1.10.10.1320">
    <property type="entry name" value="Anti-sigma factor, zinc-finger domain"/>
    <property type="match status" value="1"/>
</dbReference>
<dbReference type="Proteomes" id="UP001579974">
    <property type="component" value="Unassembled WGS sequence"/>
</dbReference>
<protein>
    <recommendedName>
        <fullName evidence="2">Anti-sigma-W factor RsiW</fullName>
    </recommendedName>
</protein>
<evidence type="ECO:0000256" key="3">
    <source>
        <dbReference type="SAM" id="Phobius"/>
    </source>
</evidence>
<feature type="domain" description="Putative zinc-finger" evidence="4">
    <location>
        <begin position="3"/>
        <end position="37"/>
    </location>
</feature>
<proteinExistence type="inferred from homology"/>
<evidence type="ECO:0000256" key="2">
    <source>
        <dbReference type="ARBA" id="ARBA00024438"/>
    </source>
</evidence>
<reference evidence="5 6" key="1">
    <citation type="journal article" date="2024" name="Int. J. Mol. Sci.">
        <title>Exploration of Alicyclobacillus spp. Genome in Search of Antibiotic Resistance.</title>
        <authorList>
            <person name="Bucka-Kolendo J."/>
            <person name="Kiousi D.E."/>
            <person name="Dekowska A."/>
            <person name="Mikolajczuk-Szczyrba A."/>
            <person name="Karadedos D.M."/>
            <person name="Michael P."/>
            <person name="Galanis A."/>
            <person name="Sokolowska B."/>
        </authorList>
    </citation>
    <scope>NUCLEOTIDE SEQUENCE [LARGE SCALE GENOMIC DNA]</scope>
    <source>
        <strain evidence="5 6">KKP 3000</strain>
    </source>
</reference>
<dbReference type="InterPro" id="IPR027383">
    <property type="entry name" value="Znf_put"/>
</dbReference>
<accession>A0ABV5AL74</accession>
<organism evidence="5 6">
    <name type="scientific">Alicyclobacillus fastidiosus</name>
    <dbReference type="NCBI Taxonomy" id="392011"/>
    <lineage>
        <taxon>Bacteria</taxon>
        <taxon>Bacillati</taxon>
        <taxon>Bacillota</taxon>
        <taxon>Bacilli</taxon>
        <taxon>Bacillales</taxon>
        <taxon>Alicyclobacillaceae</taxon>
        <taxon>Alicyclobacillus</taxon>
    </lineage>
</organism>
<comment type="caution">
    <text evidence="5">The sequence shown here is derived from an EMBL/GenBank/DDBJ whole genome shotgun (WGS) entry which is preliminary data.</text>
</comment>
<evidence type="ECO:0000313" key="6">
    <source>
        <dbReference type="Proteomes" id="UP001579974"/>
    </source>
</evidence>
<keyword evidence="3" id="KW-0812">Transmembrane</keyword>
<feature type="transmembrane region" description="Helical" evidence="3">
    <location>
        <begin position="133"/>
        <end position="154"/>
    </location>
</feature>
<sequence>MTCHEIRMSLTAYVDGELDLDELEEVELHLKECDSCQQLVHELEETTALVFAQLNSVVAPLNIENRVMERIADLHQEHQVHHLFIVYLVCGFLGICGIVALLISPVGAFVRAMFHLFLAVLNGLSFIPSSLGSWWILGTFLSTLLVVGISVFGVSRLLRSLKSEVVL</sequence>